<dbReference type="GO" id="GO:0006357">
    <property type="term" value="P:regulation of transcription by RNA polymerase II"/>
    <property type="evidence" value="ECO:0007669"/>
    <property type="project" value="TreeGrafter"/>
</dbReference>
<dbReference type="AlphaFoldDB" id="A0A183FU79"/>
<dbReference type="GO" id="GO:0005667">
    <property type="term" value="C:transcription regulator complex"/>
    <property type="evidence" value="ECO:0007669"/>
    <property type="project" value="TreeGrafter"/>
</dbReference>
<evidence type="ECO:0000259" key="1">
    <source>
        <dbReference type="PROSITE" id="PS51029"/>
    </source>
</evidence>
<dbReference type="Pfam" id="PF10545">
    <property type="entry name" value="MADF_DNA_bdg"/>
    <property type="match status" value="1"/>
</dbReference>
<organism evidence="2 3">
    <name type="scientific">Heligmosomoides polygyrus</name>
    <name type="common">Parasitic roundworm</name>
    <dbReference type="NCBI Taxonomy" id="6339"/>
    <lineage>
        <taxon>Eukaryota</taxon>
        <taxon>Metazoa</taxon>
        <taxon>Ecdysozoa</taxon>
        <taxon>Nematoda</taxon>
        <taxon>Chromadorea</taxon>
        <taxon>Rhabditida</taxon>
        <taxon>Rhabditina</taxon>
        <taxon>Rhabditomorpha</taxon>
        <taxon>Strongyloidea</taxon>
        <taxon>Heligmosomidae</taxon>
        <taxon>Heligmosomoides</taxon>
    </lineage>
</organism>
<reference evidence="3" key="1">
    <citation type="submission" date="2019-09" db="UniProtKB">
        <authorList>
            <consortium name="WormBaseParasite"/>
        </authorList>
    </citation>
    <scope>IDENTIFICATION</scope>
</reference>
<dbReference type="WBParaSite" id="HPBE_0001171401-mRNA-1">
    <property type="protein sequence ID" value="HPBE_0001171401-mRNA-1"/>
    <property type="gene ID" value="HPBE_0001171401"/>
</dbReference>
<dbReference type="Proteomes" id="UP000050761">
    <property type="component" value="Unassembled WGS sequence"/>
</dbReference>
<dbReference type="SMART" id="SM00595">
    <property type="entry name" value="MADF"/>
    <property type="match status" value="1"/>
</dbReference>
<sequence>LRSLHCLQQYPCTADDHFEIRLIDAVEKNPCIFNRCHPLHKMSDYKSHVWNQLFSGPGVELERKWRHMRDRYVRLRKIDKTSAPLKKGDKWYYYYKKMSFLDPYIEHRNRRKRGDLMTSLMKLGGNGLLSVLFLLLQLHFHSLQLRVSSIGWGRGSRRIKWSYAFVRNQTEQEVVQLCPSHGHASPAYQHGMLYTNLTSNQLLLGFGEVLLSSKQETVPNYVNDKGRKLATTPTVHGHADGHVRYTVSPSLY</sequence>
<dbReference type="GO" id="GO:0005634">
    <property type="term" value="C:nucleus"/>
    <property type="evidence" value="ECO:0007669"/>
    <property type="project" value="TreeGrafter"/>
</dbReference>
<dbReference type="InterPro" id="IPR006578">
    <property type="entry name" value="MADF-dom"/>
</dbReference>
<keyword evidence="2" id="KW-1185">Reference proteome</keyword>
<feature type="domain" description="MADF" evidence="1">
    <location>
        <begin position="21"/>
        <end position="106"/>
    </location>
</feature>
<dbReference type="InterPro" id="IPR039353">
    <property type="entry name" value="TF_Adf1"/>
</dbReference>
<name>A0A183FU79_HELPZ</name>
<evidence type="ECO:0000313" key="3">
    <source>
        <dbReference type="WBParaSite" id="HPBE_0001171401-mRNA-1"/>
    </source>
</evidence>
<proteinExistence type="predicted"/>
<dbReference type="PANTHER" id="PTHR12243">
    <property type="entry name" value="MADF DOMAIN TRANSCRIPTION FACTOR"/>
    <property type="match status" value="1"/>
</dbReference>
<dbReference type="PROSITE" id="PS51029">
    <property type="entry name" value="MADF"/>
    <property type="match status" value="1"/>
</dbReference>
<accession>A0A183FU79</accession>
<protein>
    <submittedName>
        <fullName evidence="3">MADF domain-containing protein</fullName>
    </submittedName>
</protein>
<evidence type="ECO:0000313" key="2">
    <source>
        <dbReference type="Proteomes" id="UP000050761"/>
    </source>
</evidence>
<dbReference type="PANTHER" id="PTHR12243:SF65">
    <property type="entry name" value="MADF DOMAIN-CONTAINING PROTEIN"/>
    <property type="match status" value="1"/>
</dbReference>